<gene>
    <name evidence="1" type="primary">GLR1</name>
    <name evidence="1" type="ORF">H4R21_004071</name>
</gene>
<keyword evidence="1" id="KW-0560">Oxidoreductase</keyword>
<evidence type="ECO:0000313" key="2">
    <source>
        <dbReference type="Proteomes" id="UP001140087"/>
    </source>
</evidence>
<reference evidence="1" key="1">
    <citation type="submission" date="2022-07" db="EMBL/GenBank/DDBJ databases">
        <title>Phylogenomic reconstructions and comparative analyses of Kickxellomycotina fungi.</title>
        <authorList>
            <person name="Reynolds N.K."/>
            <person name="Stajich J.E."/>
            <person name="Barry K."/>
            <person name="Grigoriev I.V."/>
            <person name="Crous P."/>
            <person name="Smith M.E."/>
        </authorList>
    </citation>
    <scope>NUCLEOTIDE SEQUENCE</scope>
    <source>
        <strain evidence="1">BCRC 34780</strain>
    </source>
</reference>
<dbReference type="EMBL" id="JANBUN010001450">
    <property type="protein sequence ID" value="KAJ2798084.1"/>
    <property type="molecule type" value="Genomic_DNA"/>
</dbReference>
<evidence type="ECO:0000313" key="1">
    <source>
        <dbReference type="EMBL" id="KAJ2798084.1"/>
    </source>
</evidence>
<dbReference type="EC" id="1.8.1.7" evidence="1"/>
<proteinExistence type="predicted"/>
<protein>
    <submittedName>
        <fullName evidence="1">Glutathione reductase</fullName>
        <ecNumber evidence="1">1.8.1.7</ecNumber>
    </submittedName>
</protein>
<organism evidence="1 2">
    <name type="scientific">Coemansia helicoidea</name>
    <dbReference type="NCBI Taxonomy" id="1286919"/>
    <lineage>
        <taxon>Eukaryota</taxon>
        <taxon>Fungi</taxon>
        <taxon>Fungi incertae sedis</taxon>
        <taxon>Zoopagomycota</taxon>
        <taxon>Kickxellomycotina</taxon>
        <taxon>Kickxellomycetes</taxon>
        <taxon>Kickxellales</taxon>
        <taxon>Kickxellaceae</taxon>
        <taxon>Coemansia</taxon>
    </lineage>
</organism>
<accession>A0ACC1KZS2</accession>
<comment type="caution">
    <text evidence="1">The sequence shown here is derived from an EMBL/GenBank/DDBJ whole genome shotgun (WGS) entry which is preliminary data.</text>
</comment>
<name>A0ACC1KZS2_9FUNG</name>
<dbReference type="Proteomes" id="UP001140087">
    <property type="component" value="Unassembled WGS sequence"/>
</dbReference>
<sequence>MAPAARFFDFVVIGGGSGGLASARRAASYGAKVAVVEGRGRLGGTCVNVGCVPKKVMFNGASLMEAIEDAKHYGITVGAPAFDWGFLKTARDAYVKRLNGIYERNLERDSVEYIDGTASFVGNGEVRVNDAVLRASHILIATGGHPVIPAIEGAELGIDSDGFFDLETLPRRVAVVGSGYIGIELAGVLHALGSEVTVFTRTAQILRHHDSIIGDTMLEEMKRQGIAFEHNSSAQALRRSTGEEAPALELDWVTGKGSAQEQTQTQTFDCVLWAVGRAPNTRGLNLAAVPGVQLGPTGHIRADAFQNTQERGVYALGDVFGKSELTPVAIAAGRRLADRLFGGPQFAQSQLDYVNIPTVIFGHPPAGTTGLTEDQARAAHGADSVKVYTTRFTNMYNALTPYKPPTAMKLVVAGPDERVVGLHIVGRGCDEMLQGFGVAVKMGATKRDFDACVAIHPTSSEELVTMR</sequence>
<keyword evidence="2" id="KW-1185">Reference proteome</keyword>